<evidence type="ECO:0000256" key="3">
    <source>
        <dbReference type="ARBA" id="ARBA00022679"/>
    </source>
</evidence>
<gene>
    <name evidence="5" type="ORF">HNQ40_003236</name>
</gene>
<dbReference type="Gene3D" id="3.40.640.10">
    <property type="entry name" value="Type I PLP-dependent aspartate aminotransferase-like (Major domain)"/>
    <property type="match status" value="1"/>
</dbReference>
<comment type="cofactor">
    <cofactor evidence="1">
        <name>pyridoxal 5'-phosphate</name>
        <dbReference type="ChEBI" id="CHEBI:597326"/>
    </cofactor>
</comment>
<dbReference type="InterPro" id="IPR015424">
    <property type="entry name" value="PyrdxlP-dep_Trfase"/>
</dbReference>
<dbReference type="GO" id="GO:0030170">
    <property type="term" value="F:pyridoxal phosphate binding"/>
    <property type="evidence" value="ECO:0007669"/>
    <property type="project" value="InterPro"/>
</dbReference>
<keyword evidence="6" id="KW-1185">Reference proteome</keyword>
<sequence length="401" mass="44576">MEINYSNRIERLPPYVLGRLKQMIYDRRKAGADVIDMNMGNPSDAPPDAVVEKIREAVLDPRNSRYSVSKGVYNLRRDMALKYERKWGVELDPDKEVIATIGSKEGFSHLMLALLGPGDTAVVADPAFQIHTTAVVLAGASTISVPLGNDDSFLDSIDHVLDSMQPQPKLVILCYPHNPTAMTVDDDFFPKVVELCRRHKVMVINDFAYGETCFDGYKAPSLLQAEGAKEFGVEFTTLSKPYNMAGWRIGFCCGNSKMIDGLATVKGYYDYGIFQAVQISAIIAMREGDKHIEQQNLKYAARRDILVKELGKLGWEVESPKASMFLWAKVNPDHLVPYQGSTDEFCVSMVEQAEVAMTPGAAFGPRGEGYVRLALVENEQRIRQAMRNLNRVLNKPAAAIG</sequence>
<feature type="domain" description="Aminotransferase class I/classII large" evidence="4">
    <location>
        <begin position="33"/>
        <end position="386"/>
    </location>
</feature>
<evidence type="ECO:0000256" key="2">
    <source>
        <dbReference type="ARBA" id="ARBA00022576"/>
    </source>
</evidence>
<evidence type="ECO:0000259" key="4">
    <source>
        <dbReference type="Pfam" id="PF00155"/>
    </source>
</evidence>
<dbReference type="Gene3D" id="3.90.1150.10">
    <property type="entry name" value="Aspartate Aminotransferase, domain 1"/>
    <property type="match status" value="1"/>
</dbReference>
<evidence type="ECO:0000313" key="5">
    <source>
        <dbReference type="EMBL" id="MBB6431430.1"/>
    </source>
</evidence>
<accession>A0A7X0LLE7</accession>
<comment type="caution">
    <text evidence="5">The sequence shown here is derived from an EMBL/GenBank/DDBJ whole genome shotgun (WGS) entry which is preliminary data.</text>
</comment>
<dbReference type="SUPFAM" id="SSF53383">
    <property type="entry name" value="PLP-dependent transferases"/>
    <property type="match status" value="1"/>
</dbReference>
<dbReference type="InterPro" id="IPR015421">
    <property type="entry name" value="PyrdxlP-dep_Trfase_major"/>
</dbReference>
<dbReference type="GO" id="GO:0008483">
    <property type="term" value="F:transaminase activity"/>
    <property type="evidence" value="ECO:0007669"/>
    <property type="project" value="UniProtKB-KW"/>
</dbReference>
<dbReference type="RefSeq" id="WP_184678896.1">
    <property type="nucleotide sequence ID" value="NZ_JACHGY010000001.1"/>
</dbReference>
<dbReference type="Pfam" id="PF00155">
    <property type="entry name" value="Aminotran_1_2"/>
    <property type="match status" value="1"/>
</dbReference>
<dbReference type="InterPro" id="IPR050881">
    <property type="entry name" value="LL-DAP_aminotransferase"/>
</dbReference>
<evidence type="ECO:0000313" key="6">
    <source>
        <dbReference type="Proteomes" id="UP000541810"/>
    </source>
</evidence>
<dbReference type="CDD" id="cd00609">
    <property type="entry name" value="AAT_like"/>
    <property type="match status" value="1"/>
</dbReference>
<name>A0A7X0LLE7_9BACT</name>
<dbReference type="EC" id="2.6.1.-" evidence="5"/>
<reference evidence="5 6" key="1">
    <citation type="submission" date="2020-08" db="EMBL/GenBank/DDBJ databases">
        <title>Genomic Encyclopedia of Type Strains, Phase IV (KMG-IV): sequencing the most valuable type-strain genomes for metagenomic binning, comparative biology and taxonomic classification.</title>
        <authorList>
            <person name="Goeker M."/>
        </authorList>
    </citation>
    <scope>NUCLEOTIDE SEQUENCE [LARGE SCALE GENOMIC DNA]</scope>
    <source>
        <strain evidence="5 6">DSM 103725</strain>
    </source>
</reference>
<dbReference type="InterPro" id="IPR015422">
    <property type="entry name" value="PyrdxlP-dep_Trfase_small"/>
</dbReference>
<dbReference type="Proteomes" id="UP000541810">
    <property type="component" value="Unassembled WGS sequence"/>
</dbReference>
<dbReference type="PANTHER" id="PTHR42832">
    <property type="entry name" value="AMINO ACID AMINOTRANSFERASE"/>
    <property type="match status" value="1"/>
</dbReference>
<dbReference type="AlphaFoldDB" id="A0A7X0LLE7"/>
<evidence type="ECO:0000256" key="1">
    <source>
        <dbReference type="ARBA" id="ARBA00001933"/>
    </source>
</evidence>
<organism evidence="5 6">
    <name type="scientific">Algisphaera agarilytica</name>
    <dbReference type="NCBI Taxonomy" id="1385975"/>
    <lineage>
        <taxon>Bacteria</taxon>
        <taxon>Pseudomonadati</taxon>
        <taxon>Planctomycetota</taxon>
        <taxon>Phycisphaerae</taxon>
        <taxon>Phycisphaerales</taxon>
        <taxon>Phycisphaeraceae</taxon>
        <taxon>Algisphaera</taxon>
    </lineage>
</organism>
<protein>
    <submittedName>
        <fullName evidence="5">Alanine-synthesizing transaminase</fullName>
        <ecNumber evidence="5">2.6.1.-</ecNumber>
    </submittedName>
</protein>
<dbReference type="EMBL" id="JACHGY010000001">
    <property type="protein sequence ID" value="MBB6431430.1"/>
    <property type="molecule type" value="Genomic_DNA"/>
</dbReference>
<keyword evidence="3 5" id="KW-0808">Transferase</keyword>
<proteinExistence type="predicted"/>
<dbReference type="InterPro" id="IPR004839">
    <property type="entry name" value="Aminotransferase_I/II_large"/>
</dbReference>
<dbReference type="PANTHER" id="PTHR42832:SF1">
    <property type="entry name" value="GLUTAMATE-PYRUVATE AMINOTRANSFERASE ALAC"/>
    <property type="match status" value="1"/>
</dbReference>
<keyword evidence="2 5" id="KW-0032">Aminotransferase</keyword>